<sequence>MRCGFCERIKKLRKIDVALMVGICVFMYIANQLQLREYRAQKVQESAKIQQKEEAELKIYEDLQRKCYFKQDKNACDELKAY</sequence>
<name>A0A3D8I3U3_9HELI</name>
<protein>
    <submittedName>
        <fullName evidence="1">Uncharacterized protein</fullName>
    </submittedName>
</protein>
<organism evidence="1 2">
    <name type="scientific">Helicobacter marmotae</name>
    <dbReference type="NCBI Taxonomy" id="152490"/>
    <lineage>
        <taxon>Bacteria</taxon>
        <taxon>Pseudomonadati</taxon>
        <taxon>Campylobacterota</taxon>
        <taxon>Epsilonproteobacteria</taxon>
        <taxon>Campylobacterales</taxon>
        <taxon>Helicobacteraceae</taxon>
        <taxon>Helicobacter</taxon>
    </lineage>
</organism>
<dbReference type="OrthoDB" id="5328522at2"/>
<dbReference type="EMBL" id="NXLR01000008">
    <property type="protein sequence ID" value="RDU59812.1"/>
    <property type="molecule type" value="Genomic_DNA"/>
</dbReference>
<keyword evidence="2" id="KW-1185">Reference proteome</keyword>
<dbReference type="RefSeq" id="WP_104700123.1">
    <property type="nucleotide sequence ID" value="NZ_FZPP01000021.1"/>
</dbReference>
<evidence type="ECO:0000313" key="2">
    <source>
        <dbReference type="Proteomes" id="UP000256599"/>
    </source>
</evidence>
<dbReference type="AlphaFoldDB" id="A0A3D8I3U3"/>
<comment type="caution">
    <text evidence="1">The sequence shown here is derived from an EMBL/GenBank/DDBJ whole genome shotgun (WGS) entry which is preliminary data.</text>
</comment>
<reference evidence="1 2" key="1">
    <citation type="submission" date="2018-04" db="EMBL/GenBank/DDBJ databases">
        <title>Novel Campyloabacter and Helicobacter Species and Strains.</title>
        <authorList>
            <person name="Mannion A.J."/>
            <person name="Shen Z."/>
            <person name="Fox J.G."/>
        </authorList>
    </citation>
    <scope>NUCLEOTIDE SEQUENCE [LARGE SCALE GENOMIC DNA]</scope>
    <source>
        <strain evidence="1 2">MIT 98-6070</strain>
    </source>
</reference>
<evidence type="ECO:0000313" key="1">
    <source>
        <dbReference type="EMBL" id="RDU59812.1"/>
    </source>
</evidence>
<proteinExistence type="predicted"/>
<dbReference type="Proteomes" id="UP000256599">
    <property type="component" value="Unassembled WGS sequence"/>
</dbReference>
<accession>A0A3D8I3U3</accession>
<gene>
    <name evidence="1" type="ORF">CQA63_05185</name>
</gene>